<keyword evidence="2" id="KW-1185">Reference proteome</keyword>
<evidence type="ECO:0000313" key="2">
    <source>
        <dbReference type="Proteomes" id="UP001152795"/>
    </source>
</evidence>
<accession>A0A6S7LNS4</accession>
<dbReference type="Proteomes" id="UP001152795">
    <property type="component" value="Unassembled WGS sequence"/>
</dbReference>
<name>A0A6S7LNS4_PARCT</name>
<dbReference type="AlphaFoldDB" id="A0A6S7LNS4"/>
<dbReference type="InterPro" id="IPR016064">
    <property type="entry name" value="NAD/diacylglycerol_kinase_sf"/>
</dbReference>
<dbReference type="PANTHER" id="PTHR20275">
    <property type="entry name" value="NAD KINASE"/>
    <property type="match status" value="1"/>
</dbReference>
<sequence>IILSQDSRSGAFASFDGRNRQELHRGDGIRITTSVYPVPCLTREDQITDWFTSLGECLHWNVRQKQKPYSMSC</sequence>
<dbReference type="OrthoDB" id="24581at2759"/>
<dbReference type="PANTHER" id="PTHR20275:SF0">
    <property type="entry name" value="NAD KINASE"/>
    <property type="match status" value="1"/>
</dbReference>
<proteinExistence type="predicted"/>
<keyword evidence="1" id="KW-0808">Transferase</keyword>
<dbReference type="GO" id="GO:0006741">
    <property type="term" value="P:NADP+ biosynthetic process"/>
    <property type="evidence" value="ECO:0007669"/>
    <property type="project" value="TreeGrafter"/>
</dbReference>
<dbReference type="EMBL" id="CACRXK020025366">
    <property type="protein sequence ID" value="CAB4039422.1"/>
    <property type="molecule type" value="Genomic_DNA"/>
</dbReference>
<gene>
    <name evidence="1" type="ORF">PACLA_8A024041</name>
</gene>
<keyword evidence="1" id="KW-0418">Kinase</keyword>
<dbReference type="GO" id="GO:0003951">
    <property type="term" value="F:NAD+ kinase activity"/>
    <property type="evidence" value="ECO:0007669"/>
    <property type="project" value="TreeGrafter"/>
</dbReference>
<comment type="caution">
    <text evidence="1">The sequence shown here is derived from an EMBL/GenBank/DDBJ whole genome shotgun (WGS) entry which is preliminary data.</text>
</comment>
<feature type="non-terminal residue" evidence="1">
    <location>
        <position position="73"/>
    </location>
</feature>
<reference evidence="1" key="1">
    <citation type="submission" date="2020-04" db="EMBL/GenBank/DDBJ databases">
        <authorList>
            <person name="Alioto T."/>
            <person name="Alioto T."/>
            <person name="Gomez Garrido J."/>
        </authorList>
    </citation>
    <scope>NUCLEOTIDE SEQUENCE</scope>
    <source>
        <strain evidence="1">A484AB</strain>
    </source>
</reference>
<protein>
    <submittedName>
        <fullName evidence="1">NAD kinase-like isoform X3</fullName>
    </submittedName>
</protein>
<dbReference type="SUPFAM" id="SSF111331">
    <property type="entry name" value="NAD kinase/diacylglycerol kinase-like"/>
    <property type="match status" value="1"/>
</dbReference>
<organism evidence="1 2">
    <name type="scientific">Paramuricea clavata</name>
    <name type="common">Red gorgonian</name>
    <name type="synonym">Violescent sea-whip</name>
    <dbReference type="NCBI Taxonomy" id="317549"/>
    <lineage>
        <taxon>Eukaryota</taxon>
        <taxon>Metazoa</taxon>
        <taxon>Cnidaria</taxon>
        <taxon>Anthozoa</taxon>
        <taxon>Octocorallia</taxon>
        <taxon>Malacalcyonacea</taxon>
        <taxon>Plexauridae</taxon>
        <taxon>Paramuricea</taxon>
    </lineage>
</organism>
<evidence type="ECO:0000313" key="1">
    <source>
        <dbReference type="EMBL" id="CAB4039422.1"/>
    </source>
</evidence>